<proteinExistence type="predicted"/>
<name>U9U868_RHIID</name>
<evidence type="ECO:0000313" key="1">
    <source>
        <dbReference type="EMBL" id="ESA15887.1"/>
    </source>
</evidence>
<dbReference type="AlphaFoldDB" id="U9U868"/>
<gene>
    <name evidence="1" type="ORF">GLOINDRAFT_2550</name>
</gene>
<dbReference type="EMBL" id="KI281539">
    <property type="protein sequence ID" value="ESA15887.1"/>
    <property type="molecule type" value="Genomic_DNA"/>
</dbReference>
<organism evidence="1">
    <name type="scientific">Rhizophagus irregularis (strain DAOM 181602 / DAOM 197198 / MUCL 43194)</name>
    <name type="common">Arbuscular mycorrhizal fungus</name>
    <name type="synonym">Glomus intraradices</name>
    <dbReference type="NCBI Taxonomy" id="747089"/>
    <lineage>
        <taxon>Eukaryota</taxon>
        <taxon>Fungi</taxon>
        <taxon>Fungi incertae sedis</taxon>
        <taxon>Mucoromycota</taxon>
        <taxon>Glomeromycotina</taxon>
        <taxon>Glomeromycetes</taxon>
        <taxon>Glomerales</taxon>
        <taxon>Glomeraceae</taxon>
        <taxon>Rhizophagus</taxon>
    </lineage>
</organism>
<dbReference type="STRING" id="747089.U9U868"/>
<dbReference type="HOGENOM" id="CLU_2360820_0_0_1"/>
<accession>U9U868</accession>
<protein>
    <submittedName>
        <fullName evidence="1">Uncharacterized protein</fullName>
    </submittedName>
</protein>
<reference evidence="1" key="1">
    <citation type="submission" date="2013-07" db="EMBL/GenBank/DDBJ databases">
        <title>The genome of an arbuscular mycorrhizal fungus provides insights into the evolution of the oldest plant symbiosis.</title>
        <authorList>
            <consortium name="DOE Joint Genome Institute"/>
            <person name="Tisserant E."/>
            <person name="Malbreil M."/>
            <person name="Kuo A."/>
            <person name="Kohler A."/>
            <person name="Symeonidi A."/>
            <person name="Balestrini R."/>
            <person name="Charron P."/>
            <person name="Duensing N."/>
            <person name="Frei-dit-Frey N."/>
            <person name="Gianinazzi-Pearson V."/>
            <person name="Gilbert B."/>
            <person name="Handa Y."/>
            <person name="Hijri M."/>
            <person name="Kaul R."/>
            <person name="Kawaguchi M."/>
            <person name="Krajinski F."/>
            <person name="Lammers P."/>
            <person name="Lapierre D."/>
            <person name="Masclaux F.G."/>
            <person name="Murat C."/>
            <person name="Morin E."/>
            <person name="Ndikumana S."/>
            <person name="Pagni M."/>
            <person name="Petitpierre D."/>
            <person name="Requena N."/>
            <person name="Rosikiewicz P."/>
            <person name="Riley R."/>
            <person name="Saito K."/>
            <person name="San Clemente H."/>
            <person name="Shapiro H."/>
            <person name="van Tuinen D."/>
            <person name="Becard G."/>
            <person name="Bonfante P."/>
            <person name="Paszkowski U."/>
            <person name="Shachar-Hill Y."/>
            <person name="Young J.P."/>
            <person name="Sanders I.R."/>
            <person name="Henrissat B."/>
            <person name="Rensing S.A."/>
            <person name="Grigoriev I.V."/>
            <person name="Corradi N."/>
            <person name="Roux C."/>
            <person name="Martin F."/>
        </authorList>
    </citation>
    <scope>NUCLEOTIDE SEQUENCE</scope>
    <source>
        <strain evidence="1">DAOM 197198</strain>
    </source>
</reference>
<sequence>MPSTANLARIANKPKLLDGKKEIMKLLEVVEFLLGGKTARVKQKKWDTLPIYPTKKRKVLKTKKLVQFALADLVVPGVIQEAQANANMQTWNYFVK</sequence>